<dbReference type="Pfam" id="PF00208">
    <property type="entry name" value="ELFV_dehydrog"/>
    <property type="match status" value="1"/>
</dbReference>
<dbReference type="InterPro" id="IPR006097">
    <property type="entry name" value="Glu/Leu/Phe/Val/Trp_DH_dimer"/>
</dbReference>
<dbReference type="GO" id="GO:0006538">
    <property type="term" value="P:L-glutamate catabolic process"/>
    <property type="evidence" value="ECO:0007669"/>
    <property type="project" value="TreeGrafter"/>
</dbReference>
<dbReference type="Gene3D" id="3.40.50.720">
    <property type="entry name" value="NAD(P)-binding Rossmann-like Domain"/>
    <property type="match status" value="1"/>
</dbReference>
<feature type="domain" description="Glutamate/phenylalanine/leucine/valine/L-tryptophan dehydrogenase C-terminal" evidence="4">
    <location>
        <begin position="136"/>
        <end position="364"/>
    </location>
</feature>
<dbReference type="AlphaFoldDB" id="A0A953M1W9"/>
<dbReference type="SUPFAM" id="SSF51735">
    <property type="entry name" value="NAD(P)-binding Rossmann-fold domains"/>
    <property type="match status" value="1"/>
</dbReference>
<accession>A0A953M1W9</accession>
<evidence type="ECO:0000313" key="6">
    <source>
        <dbReference type="Proteomes" id="UP000705867"/>
    </source>
</evidence>
<reference evidence="5" key="1">
    <citation type="journal article" date="2021" name="bioRxiv">
        <title>Unraveling nitrogen, sulfur and carbon metabolic pathways and microbial community transcriptional responses to substrate deprivation and toxicity stresses in a bioreactor mimicking anoxic brackish coastal sediment conditions.</title>
        <authorList>
            <person name="Martins P.D."/>
            <person name="Echeveste M.J."/>
            <person name="Arshad A."/>
            <person name="Kurth J."/>
            <person name="Ouboter H."/>
            <person name="Jetten M.S.M."/>
            <person name="Welte C.U."/>
        </authorList>
    </citation>
    <scope>NUCLEOTIDE SEQUENCE</scope>
    <source>
        <strain evidence="5">MAG_39</strain>
    </source>
</reference>
<dbReference type="Pfam" id="PF02812">
    <property type="entry name" value="ELFV_dehydrog_N"/>
    <property type="match status" value="1"/>
</dbReference>
<organism evidence="5 6">
    <name type="scientific">Candidatus Nitrobium versatile</name>
    <dbReference type="NCBI Taxonomy" id="2884831"/>
    <lineage>
        <taxon>Bacteria</taxon>
        <taxon>Pseudomonadati</taxon>
        <taxon>Nitrospirota</taxon>
        <taxon>Nitrospiria</taxon>
        <taxon>Nitrospirales</taxon>
        <taxon>Nitrospiraceae</taxon>
        <taxon>Candidatus Nitrobium</taxon>
    </lineage>
</organism>
<dbReference type="GO" id="GO:0004352">
    <property type="term" value="F:glutamate dehydrogenase (NAD+) activity"/>
    <property type="evidence" value="ECO:0007669"/>
    <property type="project" value="TreeGrafter"/>
</dbReference>
<dbReference type="PANTHER" id="PTHR11606">
    <property type="entry name" value="GLUTAMATE DEHYDROGENASE"/>
    <property type="match status" value="1"/>
</dbReference>
<evidence type="ECO:0000259" key="4">
    <source>
        <dbReference type="SMART" id="SM00839"/>
    </source>
</evidence>
<gene>
    <name evidence="5" type="ORF">K8I29_10860</name>
</gene>
<proteinExistence type="inferred from homology"/>
<reference evidence="5" key="2">
    <citation type="submission" date="2021-08" db="EMBL/GenBank/DDBJ databases">
        <authorList>
            <person name="Dalcin Martins P."/>
        </authorList>
    </citation>
    <scope>NUCLEOTIDE SEQUENCE</scope>
    <source>
        <strain evidence="5">MAG_39</strain>
    </source>
</reference>
<dbReference type="InterPro" id="IPR046346">
    <property type="entry name" value="Aminoacid_DH-like_N_sf"/>
</dbReference>
<dbReference type="InterPro" id="IPR036291">
    <property type="entry name" value="NAD(P)-bd_dom_sf"/>
</dbReference>
<evidence type="ECO:0000256" key="2">
    <source>
        <dbReference type="ARBA" id="ARBA00023002"/>
    </source>
</evidence>
<evidence type="ECO:0000256" key="3">
    <source>
        <dbReference type="RuleBase" id="RU004417"/>
    </source>
</evidence>
<dbReference type="Proteomes" id="UP000705867">
    <property type="component" value="Unassembled WGS sequence"/>
</dbReference>
<protein>
    <recommendedName>
        <fullName evidence="4">Glutamate/phenylalanine/leucine/valine/L-tryptophan dehydrogenase C-terminal domain-containing protein</fullName>
    </recommendedName>
</protein>
<dbReference type="SUPFAM" id="SSF53223">
    <property type="entry name" value="Aminoacid dehydrogenase-like, N-terminal domain"/>
    <property type="match status" value="1"/>
</dbReference>
<comment type="similarity">
    <text evidence="1 3">Belongs to the Glu/Leu/Phe/Val dehydrogenases family.</text>
</comment>
<comment type="caution">
    <text evidence="5">The sequence shown here is derived from an EMBL/GenBank/DDBJ whole genome shotgun (WGS) entry which is preliminary data.</text>
</comment>
<dbReference type="Gene3D" id="3.40.50.10860">
    <property type="entry name" value="Leucine Dehydrogenase, chain A, domain 1"/>
    <property type="match status" value="1"/>
</dbReference>
<keyword evidence="2 3" id="KW-0560">Oxidoreductase</keyword>
<dbReference type="SMART" id="SM00839">
    <property type="entry name" value="ELFV_dehydrog"/>
    <property type="match status" value="1"/>
</dbReference>
<dbReference type="PANTHER" id="PTHR11606:SF13">
    <property type="entry name" value="GLUTAMATE DEHYDROGENASE 1, MITOCHONDRIAL"/>
    <property type="match status" value="1"/>
</dbReference>
<dbReference type="PRINTS" id="PR00082">
    <property type="entry name" value="GLFDHDRGNASE"/>
</dbReference>
<dbReference type="EMBL" id="JAIOIV010000084">
    <property type="protein sequence ID" value="MBZ0156692.1"/>
    <property type="molecule type" value="Genomic_DNA"/>
</dbReference>
<dbReference type="InterPro" id="IPR006095">
    <property type="entry name" value="Glu/Leu/Phe/Val/Trp_DH"/>
</dbReference>
<dbReference type="InterPro" id="IPR006096">
    <property type="entry name" value="Glu/Leu/Phe/Val/Trp_DH_C"/>
</dbReference>
<evidence type="ECO:0000256" key="1">
    <source>
        <dbReference type="ARBA" id="ARBA00006382"/>
    </source>
</evidence>
<sequence length="433" mass="46874">METITVDDFRPQMVCQVMDAEFGALGCLVIDRTVGTNPCGGGIRLAPGLSVAEIAQLARVMTLKFGFLNFPHGGAKAGITVADSLVQSHRKSIMAAFGRSLGILVKRNIYFFGEDMGTTLDDINAMQEAIGNTPHASGDEGTGYTALTVFETIRQGALYRGAGFSSSTVAIEGFGKVGSELALMLERAGATIIAVSTADGALYHPAGLDVSRLHILRREHGSELVFHYPDAQRIGQHELLHLPVEILVPCARTWSIHAGNAGSIEARMIVPAANAPLTPEAERTLLRRGVLCLPDFVANCGAVLSSRMSSLGFGAGAIRRIVEGVFAEKVALLLRTAEERGIPPLELARDVAWRNFGRMSEAYAPCAGEREREGMFRRLRRKGEKLLRDRLLYDLYYRKMLKVDRRGQDAFARFAGTLIGEIGADETGQRAVA</sequence>
<name>A0A953M1W9_9BACT</name>
<evidence type="ECO:0000313" key="5">
    <source>
        <dbReference type="EMBL" id="MBZ0156692.1"/>
    </source>
</evidence>